<sequence length="380" mass="42504">IVVTSRRPPPTPWTDSRIHFVAVDFLDSQERAVEALRLVCRDVTHAYFASYIHDDDLAKLPEKNVPLFKNFMDVVDQVCPRLQRVCLQTGGKHYGVHLGPTAQPVSEDIPRYADDNGLNFYYQQEDHLLAAQQQRRHHQNQWSYNIIRPFGIIGFHPTSNGMSMAITLAVYILISLESSPSPSSSSGQTTTNVPPFPGSQAVLDFPDDVSFAPSLADLTVWASTHDRARDEAFNHASGDPVVWRYFWPRLAARWSIGGGGEVRNYSPQSDDGNEEVSTLRTSVSEWARDKRPVWDRVVRRYGGRPDAFDWCSWSVLDWGYVRRDWPVLPSAAKARACGWTRWDRAMDGWEAAFAAFEDAGILPRAAVVREAVAGGGSGGG</sequence>
<dbReference type="PANTHER" id="PTHR32487:SF0">
    <property type="entry name" value="3-OXO-DELTA(4,5)-STEROID 5-BETA-REDUCTASE"/>
    <property type="match status" value="1"/>
</dbReference>
<protein>
    <recommendedName>
        <fullName evidence="1">PRISE-like Rossmann-fold domain-containing protein</fullName>
    </recommendedName>
</protein>
<dbReference type="SUPFAM" id="SSF51735">
    <property type="entry name" value="NAD(P)-binding Rossmann-fold domains"/>
    <property type="match status" value="1"/>
</dbReference>
<dbReference type="EMBL" id="JAKEKT020000124">
    <property type="protein sequence ID" value="KAL1634847.1"/>
    <property type="molecule type" value="Genomic_DNA"/>
</dbReference>
<evidence type="ECO:0000313" key="3">
    <source>
        <dbReference type="Proteomes" id="UP001521184"/>
    </source>
</evidence>
<proteinExistence type="predicted"/>
<dbReference type="InterPro" id="IPR055222">
    <property type="entry name" value="PRISE-like_Rossmann-fold"/>
</dbReference>
<keyword evidence="3" id="KW-1185">Reference proteome</keyword>
<reference evidence="2 3" key="1">
    <citation type="journal article" date="2023" name="Plant Dis.">
        <title>First Report of Diplodia intermedia Causing Canker and Dieback Diseases on Apple Trees in Canada.</title>
        <authorList>
            <person name="Ellouze W."/>
            <person name="Ilyukhin E."/>
            <person name="Sulman M."/>
            <person name="Ali S."/>
        </authorList>
    </citation>
    <scope>NUCLEOTIDE SEQUENCE [LARGE SCALE GENOMIC DNA]</scope>
    <source>
        <strain evidence="2 3">M45-28</strain>
    </source>
</reference>
<feature type="non-terminal residue" evidence="2">
    <location>
        <position position="1"/>
    </location>
</feature>
<dbReference type="PANTHER" id="PTHR32487">
    <property type="entry name" value="3-OXO-DELTA(4,5)-STEROID 5-BETA-REDUCTASE"/>
    <property type="match status" value="1"/>
</dbReference>
<dbReference type="Pfam" id="PF22917">
    <property type="entry name" value="PRISE"/>
    <property type="match status" value="1"/>
</dbReference>
<comment type="caution">
    <text evidence="2">The sequence shown here is derived from an EMBL/GenBank/DDBJ whole genome shotgun (WGS) entry which is preliminary data.</text>
</comment>
<organism evidence="2 3">
    <name type="scientific">Diplodia intermedia</name>
    <dbReference type="NCBI Taxonomy" id="856260"/>
    <lineage>
        <taxon>Eukaryota</taxon>
        <taxon>Fungi</taxon>
        <taxon>Dikarya</taxon>
        <taxon>Ascomycota</taxon>
        <taxon>Pezizomycotina</taxon>
        <taxon>Dothideomycetes</taxon>
        <taxon>Dothideomycetes incertae sedis</taxon>
        <taxon>Botryosphaeriales</taxon>
        <taxon>Botryosphaeriaceae</taxon>
        <taxon>Diplodia</taxon>
    </lineage>
</organism>
<feature type="domain" description="PRISE-like Rossmann-fold" evidence="1">
    <location>
        <begin position="42"/>
        <end position="286"/>
    </location>
</feature>
<name>A0ABR3T5R8_9PEZI</name>
<dbReference type="InterPro" id="IPR036291">
    <property type="entry name" value="NAD(P)-bd_dom_sf"/>
</dbReference>
<gene>
    <name evidence="2" type="ORF">SLS58_010476</name>
</gene>
<evidence type="ECO:0000313" key="2">
    <source>
        <dbReference type="EMBL" id="KAL1634847.1"/>
    </source>
</evidence>
<dbReference type="Proteomes" id="UP001521184">
    <property type="component" value="Unassembled WGS sequence"/>
</dbReference>
<dbReference type="Gene3D" id="3.40.50.720">
    <property type="entry name" value="NAD(P)-binding Rossmann-like Domain"/>
    <property type="match status" value="1"/>
</dbReference>
<accession>A0ABR3T5R8</accession>
<evidence type="ECO:0000259" key="1">
    <source>
        <dbReference type="Pfam" id="PF22917"/>
    </source>
</evidence>